<organism evidence="2">
    <name type="scientific">Phytophthora nicotianae</name>
    <name type="common">Potato buckeye rot agent</name>
    <name type="synonym">Phytophthora parasitica</name>
    <dbReference type="NCBI Taxonomy" id="4792"/>
    <lineage>
        <taxon>Eukaryota</taxon>
        <taxon>Sar</taxon>
        <taxon>Stramenopiles</taxon>
        <taxon>Oomycota</taxon>
        <taxon>Peronosporomycetes</taxon>
        <taxon>Peronosporales</taxon>
        <taxon>Peronosporaceae</taxon>
        <taxon>Phytophthora</taxon>
    </lineage>
</organism>
<sequence length="139" mass="15189">MDASLNSGCGGRTCNAVGQFQSGVRCMAVVTLDGESEVIAERRPRVQGLGDGWLYASEGQPWSRSDRLCHEGEARQKQVVSGRKTDQNEREALKRRESVYFAVAHIVLIGTGNAPRTGKTAQRALWQAGEQASRRLVTT</sequence>
<feature type="region of interest" description="Disordered" evidence="1">
    <location>
        <begin position="73"/>
        <end position="92"/>
    </location>
</feature>
<evidence type="ECO:0000256" key="1">
    <source>
        <dbReference type="SAM" id="MobiDB-lite"/>
    </source>
</evidence>
<dbReference type="VEuPathDB" id="FungiDB:PPTG_19754"/>
<gene>
    <name evidence="2" type="ORF">L915_09924</name>
</gene>
<accession>W2GQ98</accession>
<dbReference type="EMBL" id="KI686594">
    <property type="protein sequence ID" value="ETK85182.1"/>
    <property type="molecule type" value="Genomic_DNA"/>
</dbReference>
<evidence type="ECO:0000313" key="2">
    <source>
        <dbReference type="EMBL" id="ETK85182.1"/>
    </source>
</evidence>
<feature type="compositionally biased region" description="Basic and acidic residues" evidence="1">
    <location>
        <begin position="83"/>
        <end position="92"/>
    </location>
</feature>
<protein>
    <submittedName>
        <fullName evidence="2">Uncharacterized protein</fullName>
    </submittedName>
</protein>
<dbReference type="Proteomes" id="UP000053236">
    <property type="component" value="Unassembled WGS sequence"/>
</dbReference>
<name>W2GQ98_PHYNI</name>
<dbReference type="AlphaFoldDB" id="W2GQ98"/>
<reference evidence="2" key="1">
    <citation type="submission" date="2013-11" db="EMBL/GenBank/DDBJ databases">
        <title>The Genome Sequence of Phytophthora parasitica CJ02B3.</title>
        <authorList>
            <consortium name="The Broad Institute Genomics Platform"/>
            <person name="Russ C."/>
            <person name="Tyler B."/>
            <person name="Panabieres F."/>
            <person name="Shan W."/>
            <person name="Tripathy S."/>
            <person name="Grunwald N."/>
            <person name="Machado M."/>
            <person name="Johnson C.S."/>
            <person name="Arredondo F."/>
            <person name="Hong C."/>
            <person name="Coffey M."/>
            <person name="Young S.K."/>
            <person name="Zeng Q."/>
            <person name="Gargeya S."/>
            <person name="Fitzgerald M."/>
            <person name="Abouelleil A."/>
            <person name="Alvarado L."/>
            <person name="Chapman S.B."/>
            <person name="Gainer-Dewar J."/>
            <person name="Goldberg J."/>
            <person name="Griggs A."/>
            <person name="Gujja S."/>
            <person name="Hansen M."/>
            <person name="Howarth C."/>
            <person name="Imamovic A."/>
            <person name="Ireland A."/>
            <person name="Larimer J."/>
            <person name="McCowan C."/>
            <person name="Murphy C."/>
            <person name="Pearson M."/>
            <person name="Poon T.W."/>
            <person name="Priest M."/>
            <person name="Roberts A."/>
            <person name="Saif S."/>
            <person name="Shea T."/>
            <person name="Sykes S."/>
            <person name="Wortman J."/>
            <person name="Nusbaum C."/>
            <person name="Birren B."/>
        </authorList>
    </citation>
    <scope>NUCLEOTIDE SEQUENCE [LARGE SCALE GENOMIC DNA]</scope>
    <source>
        <strain evidence="2">CJ02B3</strain>
    </source>
</reference>
<proteinExistence type="predicted"/>